<dbReference type="RefSeq" id="WP_132189216.1">
    <property type="nucleotide sequence ID" value="NZ_SLWM01000005.1"/>
</dbReference>
<reference evidence="1 2" key="1">
    <citation type="journal article" date="2015" name="Stand. Genomic Sci.">
        <title>Genomic Encyclopedia of Bacterial and Archaeal Type Strains, Phase III: the genomes of soil and plant-associated and newly described type strains.</title>
        <authorList>
            <person name="Whitman W.B."/>
            <person name="Woyke T."/>
            <person name="Klenk H.P."/>
            <person name="Zhou Y."/>
            <person name="Lilburn T.G."/>
            <person name="Beck B.J."/>
            <person name="De Vos P."/>
            <person name="Vandamme P."/>
            <person name="Eisen J.A."/>
            <person name="Garrity G."/>
            <person name="Hugenholtz P."/>
            <person name="Kyrpides N.C."/>
        </authorList>
    </citation>
    <scope>NUCLEOTIDE SEQUENCE [LARGE SCALE GENOMIC DNA]</scope>
    <source>
        <strain evidence="1 2">VKM Ac-2538</strain>
    </source>
</reference>
<proteinExistence type="predicted"/>
<dbReference type="NCBIfam" id="TIGR02913">
    <property type="entry name" value="HAF_rpt"/>
    <property type="match status" value="1"/>
</dbReference>
<organism evidence="1 2">
    <name type="scientific">Kribbella orskensis</name>
    <dbReference type="NCBI Taxonomy" id="2512216"/>
    <lineage>
        <taxon>Bacteria</taxon>
        <taxon>Bacillati</taxon>
        <taxon>Actinomycetota</taxon>
        <taxon>Actinomycetes</taxon>
        <taxon>Propionibacteriales</taxon>
        <taxon>Kribbellaceae</taxon>
        <taxon>Kribbella</taxon>
    </lineage>
</organism>
<keyword evidence="2" id="KW-1185">Reference proteome</keyword>
<sequence>MANIVARLVSPGPGGEHIRLRNRLPGTYAVVVGGTDVPSGTTQFDYHERLFSRGIGTVAVDSSQPQLLPPGQRLPIKATVTVAAEPMNDEGLVAMVPVANDHGTTIGYADVLVTSVSTPDGTVLANMTAMVGADMNNAGVMVGDKQISARTKPIRWTRDGGVEPLPIGDTGRAGTAYDVNETGEIAGEITLTTGKLVPALWKADGSLTSIGVPTWRAYTSARASALNDAGQVVGDARLLVTVNGVGHTWDEGYVWSATDGFRQLPHLTDDTSETLPHAINDAGWVVGSSKINGTKHAVMWSPEGTIEDLGVLPGMGDSDATAISQNGTVVGASGDDAFVWTRAGGMHRLADYGFDAGAVKVTADGWVLGSAEVQPRDSVPVVWDPQGRVYDVTRMVDPGTIYPLQPMTINDKHEVVVYGYVGSASGEVLMQLPSLP</sequence>
<dbReference type="EMBL" id="SLWM01000005">
    <property type="protein sequence ID" value="TCO24290.1"/>
    <property type="molecule type" value="Genomic_DNA"/>
</dbReference>
<name>A0ABY2BLU0_9ACTN</name>
<protein>
    <submittedName>
        <fullName evidence="1">HAF family extracellular repeat protein</fullName>
    </submittedName>
</protein>
<dbReference type="Proteomes" id="UP000295818">
    <property type="component" value="Unassembled WGS sequence"/>
</dbReference>
<evidence type="ECO:0000313" key="2">
    <source>
        <dbReference type="Proteomes" id="UP000295818"/>
    </source>
</evidence>
<comment type="caution">
    <text evidence="1">The sequence shown here is derived from an EMBL/GenBank/DDBJ whole genome shotgun (WGS) entry which is preliminary data.</text>
</comment>
<dbReference type="InterPro" id="IPR014262">
    <property type="entry name" value="HAF_rpt"/>
</dbReference>
<accession>A0ABY2BLU0</accession>
<gene>
    <name evidence="1" type="ORF">EV644_105324</name>
</gene>
<evidence type="ECO:0000313" key="1">
    <source>
        <dbReference type="EMBL" id="TCO24290.1"/>
    </source>
</evidence>